<keyword evidence="1" id="KW-0812">Transmembrane</keyword>
<dbReference type="GeneID" id="16547961"/>
<reference evidence="2 3" key="1">
    <citation type="journal article" date="2013" name="Virus Res.">
        <title>Molecular characterization and population structure of blackberry vein banding associated virus, new ampelovirus associated with yellow vein disease.</title>
        <authorList>
            <person name="Thekke-Veetil T."/>
            <person name="Aboughanem-Sabanadzovic N."/>
            <person name="Keller K.E."/>
            <person name="Martin R.R."/>
            <person name="Sabanadzovic S."/>
            <person name="Tzanetakis I.E."/>
        </authorList>
    </citation>
    <scope>NUCLEOTIDE SEQUENCE [LARGE SCALE GENOMIC DNA]</scope>
    <source>
        <strain evidence="2">Mississippi1</strain>
    </source>
</reference>
<keyword evidence="1" id="KW-1133">Transmembrane helix</keyword>
<evidence type="ECO:0000313" key="3">
    <source>
        <dbReference type="Proteomes" id="UP000201347"/>
    </source>
</evidence>
<evidence type="ECO:0000313" key="2">
    <source>
        <dbReference type="EMBL" id="AGS48180.1"/>
    </source>
</evidence>
<dbReference type="EMBL" id="KC904540">
    <property type="protein sequence ID" value="AGS48180.1"/>
    <property type="molecule type" value="Genomic_RNA"/>
</dbReference>
<name>S5TS76_9CLOS</name>
<organism evidence="2 3">
    <name type="scientific">Blackberry vein banding-associated virus</name>
    <dbReference type="NCBI Taxonomy" id="1381464"/>
    <lineage>
        <taxon>Viruses</taxon>
        <taxon>Riboviria</taxon>
        <taxon>Orthornavirae</taxon>
        <taxon>Kitrinoviricota</taxon>
        <taxon>Alsuviricetes</taxon>
        <taxon>Martellivirales</taxon>
        <taxon>Closteroviridae</taxon>
        <taxon>Ampelovirus</taxon>
        <taxon>Ampelovirus venarubi</taxon>
    </lineage>
</organism>
<keyword evidence="1" id="KW-0472">Membrane</keyword>
<sequence>MDTDLFILLTVFLILLGVILFLLVIAFVVPRLQATAQGFYGTRA</sequence>
<dbReference type="RefSeq" id="YP_008411012.1">
    <property type="nucleotide sequence ID" value="NC_022072.1"/>
</dbReference>
<feature type="transmembrane region" description="Helical" evidence="1">
    <location>
        <begin position="6"/>
        <end position="29"/>
    </location>
</feature>
<dbReference type="KEGG" id="vg:16547961"/>
<dbReference type="Proteomes" id="UP000201347">
    <property type="component" value="Segment"/>
</dbReference>
<proteinExistence type="predicted"/>
<evidence type="ECO:0000256" key="1">
    <source>
        <dbReference type="SAM" id="Phobius"/>
    </source>
</evidence>
<accession>S5TS76</accession>
<protein>
    <submittedName>
        <fullName evidence="2">p5</fullName>
    </submittedName>
</protein>
<keyword evidence="3" id="KW-1185">Reference proteome</keyword>